<sequence length="269" mass="28997">MKGAVGILLSFLAAAALEQFVIEYGIEEATYATLIPLSLIVAALLLISLDHPLANAAAAVPAVVSCYMHSYIPTLVRILTSPSLPSSTDALFPVTMPLEPSFSLRWVLLLHVFREYGPMFVAIFALLPFLVSLPLAVRLASTRSTEARIVIVTAMYYSFIVCSHHASIADMVVVGAVLVLSLTRGERTEIQVVFSQGAMIFGLGVFYPAKYGWMVSCHTNCNYVLLFLLLAHFGLQRILLIALATGDSVPGKISLVKRAVGAVASRVRG</sequence>
<name>A0A8J6EBK2_9EUKA</name>
<protein>
    <submittedName>
        <fullName evidence="3">GPI transamidase subunit PIG-U</fullName>
    </submittedName>
</protein>
<feature type="transmembrane region" description="Helical" evidence="1">
    <location>
        <begin position="221"/>
        <end position="244"/>
    </location>
</feature>
<dbReference type="AlphaFoldDB" id="A0A8J6EBK2"/>
<evidence type="ECO:0000313" key="3">
    <source>
        <dbReference type="EMBL" id="KAG9397465.1"/>
    </source>
</evidence>
<feature type="signal peptide" evidence="2">
    <location>
        <begin position="1"/>
        <end position="16"/>
    </location>
</feature>
<gene>
    <name evidence="3" type="ORF">J8273_0961</name>
</gene>
<dbReference type="EMBL" id="JAHDYR010000002">
    <property type="protein sequence ID" value="KAG9397465.1"/>
    <property type="molecule type" value="Genomic_DNA"/>
</dbReference>
<comment type="caution">
    <text evidence="3">The sequence shown here is derived from an EMBL/GenBank/DDBJ whole genome shotgun (WGS) entry which is preliminary data.</text>
</comment>
<keyword evidence="1" id="KW-1133">Transmembrane helix</keyword>
<keyword evidence="1" id="KW-0472">Membrane</keyword>
<feature type="transmembrane region" description="Helical" evidence="1">
    <location>
        <begin position="149"/>
        <end position="178"/>
    </location>
</feature>
<feature type="transmembrane region" description="Helical" evidence="1">
    <location>
        <begin position="116"/>
        <end position="137"/>
    </location>
</feature>
<dbReference type="Proteomes" id="UP000717585">
    <property type="component" value="Unassembled WGS sequence"/>
</dbReference>
<keyword evidence="2" id="KW-0732">Signal</keyword>
<organism evidence="3 4">
    <name type="scientific">Carpediemonas membranifera</name>
    <dbReference type="NCBI Taxonomy" id="201153"/>
    <lineage>
        <taxon>Eukaryota</taxon>
        <taxon>Metamonada</taxon>
        <taxon>Carpediemonas-like organisms</taxon>
        <taxon>Carpediemonas</taxon>
    </lineage>
</organism>
<feature type="chain" id="PRO_5035305175" evidence="2">
    <location>
        <begin position="17"/>
        <end position="269"/>
    </location>
</feature>
<reference evidence="3" key="1">
    <citation type="submission" date="2021-05" db="EMBL/GenBank/DDBJ databases">
        <title>A free-living protist that lacks canonical eukaryotic 1 DNA replication and segregation systems.</title>
        <authorList>
            <person name="Salas-Leiva D.E."/>
            <person name="Tromer E.C."/>
            <person name="Curtis B.A."/>
            <person name="Jerlstrom-Hultqvist J."/>
            <person name="Kolisko M."/>
            <person name="Yi Z."/>
            <person name="Salas-Leiva J.S."/>
            <person name="Gallot-Lavallee L."/>
            <person name="Kops G.J.P.L."/>
            <person name="Archibald J.M."/>
            <person name="Simpson A.G.B."/>
            <person name="Roger A.J."/>
        </authorList>
    </citation>
    <scope>NUCLEOTIDE SEQUENCE</scope>
    <source>
        <strain evidence="3">BICM</strain>
    </source>
</reference>
<keyword evidence="4" id="KW-1185">Reference proteome</keyword>
<accession>A0A8J6EBK2</accession>
<feature type="transmembrane region" description="Helical" evidence="1">
    <location>
        <begin position="54"/>
        <end position="72"/>
    </location>
</feature>
<keyword evidence="1" id="KW-0812">Transmembrane</keyword>
<evidence type="ECO:0000256" key="1">
    <source>
        <dbReference type="SAM" id="Phobius"/>
    </source>
</evidence>
<dbReference type="Pfam" id="PF06728">
    <property type="entry name" value="PIG-U"/>
    <property type="match status" value="1"/>
</dbReference>
<feature type="transmembrane region" description="Helical" evidence="1">
    <location>
        <begin position="190"/>
        <end position="209"/>
    </location>
</feature>
<proteinExistence type="predicted"/>
<evidence type="ECO:0000256" key="2">
    <source>
        <dbReference type="SAM" id="SignalP"/>
    </source>
</evidence>
<feature type="transmembrane region" description="Helical" evidence="1">
    <location>
        <begin position="29"/>
        <end position="47"/>
    </location>
</feature>
<evidence type="ECO:0000313" key="4">
    <source>
        <dbReference type="Proteomes" id="UP000717585"/>
    </source>
</evidence>